<feature type="transmembrane region" description="Helical" evidence="12">
    <location>
        <begin position="245"/>
        <end position="265"/>
    </location>
</feature>
<keyword evidence="8" id="KW-0406">Ion transport</keyword>
<dbReference type="InterPro" id="IPR045861">
    <property type="entry name" value="CorA_cytoplasmic_dom"/>
</dbReference>
<organism evidence="13 14">
    <name type="scientific">Hespellia stercorisuis DSM 15480</name>
    <dbReference type="NCBI Taxonomy" id="1121950"/>
    <lineage>
        <taxon>Bacteria</taxon>
        <taxon>Bacillati</taxon>
        <taxon>Bacillota</taxon>
        <taxon>Clostridia</taxon>
        <taxon>Lachnospirales</taxon>
        <taxon>Lachnospiraceae</taxon>
        <taxon>Hespellia</taxon>
    </lineage>
</organism>
<dbReference type="InterPro" id="IPR045863">
    <property type="entry name" value="CorA_TM1_TM2"/>
</dbReference>
<dbReference type="FunFam" id="1.20.58.340:FF:000004">
    <property type="entry name" value="Magnesium transport protein CorA"/>
    <property type="match status" value="1"/>
</dbReference>
<keyword evidence="5 12" id="KW-0812">Transmembrane</keyword>
<dbReference type="PANTHER" id="PTHR46494:SF1">
    <property type="entry name" value="CORA FAMILY METAL ION TRANSPORTER (EUROFUNG)"/>
    <property type="match status" value="1"/>
</dbReference>
<keyword evidence="14" id="KW-1185">Reference proteome</keyword>
<dbReference type="GO" id="GO:0005886">
    <property type="term" value="C:plasma membrane"/>
    <property type="evidence" value="ECO:0007669"/>
    <property type="project" value="UniProtKB-SubCell"/>
</dbReference>
<evidence type="ECO:0000313" key="14">
    <source>
        <dbReference type="Proteomes" id="UP000184301"/>
    </source>
</evidence>
<dbReference type="SUPFAM" id="SSF144083">
    <property type="entry name" value="Magnesium transport protein CorA, transmembrane region"/>
    <property type="match status" value="1"/>
</dbReference>
<dbReference type="OrthoDB" id="9803416at2"/>
<protein>
    <submittedName>
        <fullName evidence="13">Magnesium transporter</fullName>
    </submittedName>
</protein>
<dbReference type="GO" id="GO:0050897">
    <property type="term" value="F:cobalt ion binding"/>
    <property type="evidence" value="ECO:0007669"/>
    <property type="project" value="TreeGrafter"/>
</dbReference>
<evidence type="ECO:0000256" key="4">
    <source>
        <dbReference type="ARBA" id="ARBA00022475"/>
    </source>
</evidence>
<proteinExistence type="inferred from homology"/>
<evidence type="ECO:0000256" key="5">
    <source>
        <dbReference type="ARBA" id="ARBA00022692"/>
    </source>
</evidence>
<evidence type="ECO:0000256" key="9">
    <source>
        <dbReference type="ARBA" id="ARBA00023136"/>
    </source>
</evidence>
<dbReference type="CDD" id="cd12826">
    <property type="entry name" value="EcCorA_ZntB-like_u1"/>
    <property type="match status" value="1"/>
</dbReference>
<dbReference type="SUPFAM" id="SSF143865">
    <property type="entry name" value="CorA soluble domain-like"/>
    <property type="match status" value="1"/>
</dbReference>
<comment type="subcellular location">
    <subcellularLocation>
        <location evidence="1">Cell membrane</location>
        <topology evidence="1">Multi-pass membrane protein</topology>
    </subcellularLocation>
</comment>
<keyword evidence="4" id="KW-1003">Cell membrane</keyword>
<dbReference type="PANTHER" id="PTHR46494">
    <property type="entry name" value="CORA FAMILY METAL ION TRANSPORTER (EUROFUNG)"/>
    <property type="match status" value="1"/>
</dbReference>
<dbReference type="STRING" id="1121950.SAMN02745243_00114"/>
<dbReference type="GO" id="GO:0015087">
    <property type="term" value="F:cobalt ion transmembrane transporter activity"/>
    <property type="evidence" value="ECO:0007669"/>
    <property type="project" value="TreeGrafter"/>
</dbReference>
<comment type="catalytic activity">
    <reaction evidence="10">
        <text>Mg(2+)(in) = Mg(2+)(out)</text>
        <dbReference type="Rhea" id="RHEA:29827"/>
        <dbReference type="ChEBI" id="CHEBI:18420"/>
    </reaction>
</comment>
<evidence type="ECO:0000256" key="2">
    <source>
        <dbReference type="ARBA" id="ARBA00009765"/>
    </source>
</evidence>
<evidence type="ECO:0000256" key="7">
    <source>
        <dbReference type="ARBA" id="ARBA00022989"/>
    </source>
</evidence>
<reference evidence="13 14" key="1">
    <citation type="submission" date="2016-11" db="EMBL/GenBank/DDBJ databases">
        <authorList>
            <person name="Jaros S."/>
            <person name="Januszkiewicz K."/>
            <person name="Wedrychowicz H."/>
        </authorList>
    </citation>
    <scope>NUCLEOTIDE SEQUENCE [LARGE SCALE GENOMIC DNA]</scope>
    <source>
        <strain evidence="13 14">DSM 15480</strain>
    </source>
</reference>
<evidence type="ECO:0000256" key="1">
    <source>
        <dbReference type="ARBA" id="ARBA00004651"/>
    </source>
</evidence>
<evidence type="ECO:0000256" key="8">
    <source>
        <dbReference type="ARBA" id="ARBA00023065"/>
    </source>
</evidence>
<evidence type="ECO:0000313" key="13">
    <source>
        <dbReference type="EMBL" id="SHJ24807.1"/>
    </source>
</evidence>
<keyword evidence="9 12" id="KW-0472">Membrane</keyword>
<dbReference type="EMBL" id="FQZY01000005">
    <property type="protein sequence ID" value="SHJ24807.1"/>
    <property type="molecule type" value="Genomic_DNA"/>
</dbReference>
<keyword evidence="6" id="KW-0460">Magnesium</keyword>
<name>A0A1M6HRK5_9FIRM</name>
<comment type="similarity">
    <text evidence="2">Belongs to the CorA metal ion transporter (MIT) (TC 1.A.35) family.</text>
</comment>
<evidence type="ECO:0000256" key="3">
    <source>
        <dbReference type="ARBA" id="ARBA00022448"/>
    </source>
</evidence>
<evidence type="ECO:0000256" key="6">
    <source>
        <dbReference type="ARBA" id="ARBA00022842"/>
    </source>
</evidence>
<dbReference type="AlphaFoldDB" id="A0A1M6HRK5"/>
<keyword evidence="7 12" id="KW-1133">Transmembrane helix</keyword>
<evidence type="ECO:0000256" key="10">
    <source>
        <dbReference type="ARBA" id="ARBA00034269"/>
    </source>
</evidence>
<feature type="transmembrane region" description="Helical" evidence="12">
    <location>
        <begin position="277"/>
        <end position="297"/>
    </location>
</feature>
<accession>A0A1M6HRK5</accession>
<evidence type="ECO:0000256" key="12">
    <source>
        <dbReference type="SAM" id="Phobius"/>
    </source>
</evidence>
<dbReference type="RefSeq" id="WP_073103709.1">
    <property type="nucleotide sequence ID" value="NZ_FQZY01000005.1"/>
</dbReference>
<evidence type="ECO:0000256" key="11">
    <source>
        <dbReference type="ARBA" id="ARBA00045497"/>
    </source>
</evidence>
<gene>
    <name evidence="13" type="ORF">SAMN02745243_00114</name>
</gene>
<dbReference type="Pfam" id="PF01544">
    <property type="entry name" value="CorA"/>
    <property type="match status" value="1"/>
</dbReference>
<dbReference type="GO" id="GO:0015095">
    <property type="term" value="F:magnesium ion transmembrane transporter activity"/>
    <property type="evidence" value="ECO:0007669"/>
    <property type="project" value="TreeGrafter"/>
</dbReference>
<sequence length="304" mass="35591">MKYRLDGKITPLYDSKPDPQDVIVETITSAEYKKCPDSMNKRLLLKSVENAQYCKADVFGDSIVGTFVIPDKADLIHGERSFGFSMKKGILVFVDDGNTVDHIIKELADAQILEKTFIGHLMFEFMEYLIKDDVIFLQDYEKRLAGMEDELMKNGLPNFNEEIQNVRRELLVMESYYRQLLDLSDTFDQQNNCLLSEADERLFSFFLNRVGRLCENVQMLKEYSIQLREMYQSQIDIRQNKIMQFLTVVTTVFMPLTLIAGWYGMNFINMPELQSPYGYWIIIAVSIATILIEIWYFKIKKWLD</sequence>
<dbReference type="InterPro" id="IPR002523">
    <property type="entry name" value="MgTranspt_CorA/ZnTranspt_ZntB"/>
</dbReference>
<dbReference type="GO" id="GO:0000287">
    <property type="term" value="F:magnesium ion binding"/>
    <property type="evidence" value="ECO:0007669"/>
    <property type="project" value="TreeGrafter"/>
</dbReference>
<keyword evidence="3" id="KW-0813">Transport</keyword>
<dbReference type="Gene3D" id="1.20.58.340">
    <property type="entry name" value="Magnesium transport protein CorA, transmembrane region"/>
    <property type="match status" value="2"/>
</dbReference>
<dbReference type="Proteomes" id="UP000184301">
    <property type="component" value="Unassembled WGS sequence"/>
</dbReference>
<comment type="function">
    <text evidence="11">Mediates influx of magnesium ions. Alternates between open and closed states. Activated by low cytoplasmic Mg(2+) levels. Inactive when cytoplasmic Mg(2+) levels are high.</text>
</comment>